<dbReference type="Proteomes" id="UP000199328">
    <property type="component" value="Unassembled WGS sequence"/>
</dbReference>
<name>A0A1G8Y1W2_9RHOB</name>
<dbReference type="EMBL" id="FNFV01000001">
    <property type="protein sequence ID" value="SDJ96771.1"/>
    <property type="molecule type" value="Genomic_DNA"/>
</dbReference>
<sequence>MMCPMLMFSVAASKTPEMTVLTASETHPVDPASFRRALSCFPTGVAIVTTLGPGERPIGLTISSFNSVSMEPPLILWSLARKALSLSAFRAHPAFAVNVLAADQEELCRVFASPVEDRFAKVDWTPGIEGVPVLAGTAASFECRKWRTYDGGDHEIFIGEVIRHSDSERTPLVFGKGRMEPFPVGIG</sequence>
<dbReference type="SUPFAM" id="SSF50475">
    <property type="entry name" value="FMN-binding split barrel"/>
    <property type="match status" value="1"/>
</dbReference>
<evidence type="ECO:0000259" key="3">
    <source>
        <dbReference type="SMART" id="SM00903"/>
    </source>
</evidence>
<evidence type="ECO:0000313" key="4">
    <source>
        <dbReference type="EMBL" id="SDJ96771.1"/>
    </source>
</evidence>
<dbReference type="GO" id="GO:0042602">
    <property type="term" value="F:riboflavin reductase (NADPH) activity"/>
    <property type="evidence" value="ECO:0007669"/>
    <property type="project" value="TreeGrafter"/>
</dbReference>
<dbReference type="Gene3D" id="2.30.110.10">
    <property type="entry name" value="Electron Transport, Fmn-binding Protein, Chain A"/>
    <property type="match status" value="1"/>
</dbReference>
<comment type="similarity">
    <text evidence="1">Belongs to the non-flavoprotein flavin reductase family.</text>
</comment>
<dbReference type="Pfam" id="PF01613">
    <property type="entry name" value="Flavin_Reduct"/>
    <property type="match status" value="1"/>
</dbReference>
<reference evidence="5" key="1">
    <citation type="submission" date="2016-10" db="EMBL/GenBank/DDBJ databases">
        <authorList>
            <person name="Varghese N."/>
            <person name="Submissions S."/>
        </authorList>
    </citation>
    <scope>NUCLEOTIDE SEQUENCE [LARGE SCALE GENOMIC DNA]</scope>
    <source>
        <strain evidence="5">CGMCC 1.10789</strain>
    </source>
</reference>
<feature type="domain" description="Flavin reductase like" evidence="3">
    <location>
        <begin position="38"/>
        <end position="181"/>
    </location>
</feature>
<proteinExistence type="inferred from homology"/>
<organism evidence="4 5">
    <name type="scientific">Meinhardsimonia xiamenensis</name>
    <dbReference type="NCBI Taxonomy" id="990712"/>
    <lineage>
        <taxon>Bacteria</taxon>
        <taxon>Pseudomonadati</taxon>
        <taxon>Pseudomonadota</taxon>
        <taxon>Alphaproteobacteria</taxon>
        <taxon>Rhodobacterales</taxon>
        <taxon>Paracoccaceae</taxon>
        <taxon>Meinhardsimonia</taxon>
    </lineage>
</organism>
<evidence type="ECO:0000313" key="5">
    <source>
        <dbReference type="Proteomes" id="UP000199328"/>
    </source>
</evidence>
<dbReference type="InterPro" id="IPR012349">
    <property type="entry name" value="Split_barrel_FMN-bd"/>
</dbReference>
<dbReference type="InterPro" id="IPR002563">
    <property type="entry name" value="Flavin_Rdtase-like_dom"/>
</dbReference>
<dbReference type="SMART" id="SM00903">
    <property type="entry name" value="Flavin_Reduct"/>
    <property type="match status" value="1"/>
</dbReference>
<keyword evidence="5" id="KW-1185">Reference proteome</keyword>
<dbReference type="STRING" id="990712.SAMN05216257_101151"/>
<dbReference type="PANTHER" id="PTHR30466:SF11">
    <property type="entry name" value="FLAVIN-DEPENDENT MONOOXYGENASE, REDUCTASE SUBUNIT HSAB"/>
    <property type="match status" value="1"/>
</dbReference>
<evidence type="ECO:0000256" key="1">
    <source>
        <dbReference type="ARBA" id="ARBA00008898"/>
    </source>
</evidence>
<evidence type="ECO:0000256" key="2">
    <source>
        <dbReference type="ARBA" id="ARBA00023002"/>
    </source>
</evidence>
<dbReference type="GO" id="GO:0010181">
    <property type="term" value="F:FMN binding"/>
    <property type="evidence" value="ECO:0007669"/>
    <property type="project" value="InterPro"/>
</dbReference>
<dbReference type="AlphaFoldDB" id="A0A1G8Y1W2"/>
<accession>A0A1G8Y1W2</accession>
<keyword evidence="2" id="KW-0560">Oxidoreductase</keyword>
<dbReference type="InterPro" id="IPR050268">
    <property type="entry name" value="NADH-dep_flavin_reductase"/>
</dbReference>
<dbReference type="PANTHER" id="PTHR30466">
    <property type="entry name" value="FLAVIN REDUCTASE"/>
    <property type="match status" value="1"/>
</dbReference>
<protein>
    <submittedName>
        <fullName evidence="4">NADH-FMN oxidoreductase RutF, flavin reductase (DIM6/NTAB) family</fullName>
    </submittedName>
</protein>
<gene>
    <name evidence="4" type="ORF">SAMN05216257_101151</name>
</gene>